<dbReference type="AlphaFoldDB" id="A0A5N5U428"/>
<geneLocation type="plasmid" evidence="1">
    <name>unnamed2</name>
</geneLocation>
<dbReference type="Proteomes" id="UP000326302">
    <property type="component" value="Unassembled WGS sequence"/>
</dbReference>
<sequence>MIAGAGWRYLRIGVESLNDVQRCVVDVAGFRVAAVVQIDADDGIVVGKHEPDAIGVLCLGVVECCLETRPGLRFCC</sequence>
<protein>
    <submittedName>
        <fullName evidence="1">Uncharacterized protein</fullName>
    </submittedName>
</protein>
<name>A0A5N5U428_9EURY</name>
<gene>
    <name evidence="1" type="ORF">DMP03_12445</name>
</gene>
<organism evidence="1 2">
    <name type="scientific">Halosegnis rubeus</name>
    <dbReference type="NCBI Taxonomy" id="2212850"/>
    <lineage>
        <taxon>Archaea</taxon>
        <taxon>Methanobacteriati</taxon>
        <taxon>Methanobacteriota</taxon>
        <taxon>Stenosarchaea group</taxon>
        <taxon>Halobacteria</taxon>
        <taxon>Halobacteriales</taxon>
        <taxon>Natronomonadaceae</taxon>
        <taxon>Halosegnis</taxon>
    </lineage>
</organism>
<dbReference type="EMBL" id="QJOW01000006">
    <property type="protein sequence ID" value="KAB7513199.1"/>
    <property type="molecule type" value="Genomic_DNA"/>
</dbReference>
<keyword evidence="1" id="KW-0614">Plasmid</keyword>
<reference evidence="1 2" key="1">
    <citation type="submission" date="2019-10" db="EMBL/GenBank/DDBJ databases">
        <title>Unraveling microbial dark matter from salterns through culturing: the case of the genus Halosegnis.</title>
        <authorList>
            <person name="Duran-Viseras A."/>
            <person name="Andrei A.-S."/>
            <person name="Vera-Gargallo B."/>
            <person name="Ghai R."/>
            <person name="Sanchez-Porro C."/>
            <person name="Ventosa A."/>
        </authorList>
    </citation>
    <scope>NUCLEOTIDE SEQUENCE [LARGE SCALE GENOMIC DNA]</scope>
    <source>
        <strain evidence="1 2">F17-44</strain>
        <plasmid evidence="1">unnamed2</plasmid>
    </source>
</reference>
<evidence type="ECO:0000313" key="2">
    <source>
        <dbReference type="Proteomes" id="UP000326302"/>
    </source>
</evidence>
<proteinExistence type="predicted"/>
<accession>A0A5N5U428</accession>
<evidence type="ECO:0000313" key="1">
    <source>
        <dbReference type="EMBL" id="KAB7513199.1"/>
    </source>
</evidence>
<comment type="caution">
    <text evidence="1">The sequence shown here is derived from an EMBL/GenBank/DDBJ whole genome shotgun (WGS) entry which is preliminary data.</text>
</comment>